<dbReference type="AlphaFoldDB" id="T1B8R3"/>
<evidence type="ECO:0000313" key="1">
    <source>
        <dbReference type="EMBL" id="EQD66272.1"/>
    </source>
</evidence>
<proteinExistence type="predicted"/>
<name>T1B8R3_9ZZZZ</name>
<reference evidence="1" key="2">
    <citation type="journal article" date="2014" name="ISME J.">
        <title>Microbial stratification in low pH oxic and suboxic macroscopic growths along an acid mine drainage.</title>
        <authorList>
            <person name="Mendez-Garcia C."/>
            <person name="Mesa V."/>
            <person name="Sprenger R.R."/>
            <person name="Richter M."/>
            <person name="Diez M.S."/>
            <person name="Solano J."/>
            <person name="Bargiela R."/>
            <person name="Golyshina O.V."/>
            <person name="Manteca A."/>
            <person name="Ramos J.L."/>
            <person name="Gallego J.R."/>
            <person name="Llorente I."/>
            <person name="Martins Dos Santos V.A."/>
            <person name="Jensen O.N."/>
            <person name="Pelaez A.I."/>
            <person name="Sanchez J."/>
            <person name="Ferrer M."/>
        </authorList>
    </citation>
    <scope>NUCLEOTIDE SEQUENCE</scope>
</reference>
<dbReference type="EMBL" id="AUZZ01000914">
    <property type="protein sequence ID" value="EQD66272.1"/>
    <property type="molecule type" value="Genomic_DNA"/>
</dbReference>
<sequence length="386" mass="42237">MHNGWDTHVSMMAIESFTATRKGQPTPPASGFKDNDNSELQQVSLFYGGRLADHWGMLGQVTYSQNGGLLGWDNTDVRYTHNYTLGNGKGGVFGLSFNNNPTVSDVFQTAPAWMYPYTTDDLGYPPPATPAIMGGFEQQVAGMTAYTMFDGSWYAEAGFYRTLSAALLNRLNAGFNGRIVGAAPYARVAYTRSVGSGDVEVGGFYFDARQGQIGSDARGTPISIPGPYNAYRDLGLDASYQFLGSGRNIFTCNGLWVNEEQTLNGTYSRGGSSNLRNTVDAVQLNGSYWFDNTYGVQMAVFRDGGTADPVLYASRTGSPTTQGSMLEVDYNPFGKSTSWHQPWVNLRLGLQYIYYTLFDGAARNYDGAGRNAHDNNTLYGYVWVAF</sequence>
<reference evidence="1" key="1">
    <citation type="submission" date="2013-08" db="EMBL/GenBank/DDBJ databases">
        <authorList>
            <person name="Mendez C."/>
            <person name="Richter M."/>
            <person name="Ferrer M."/>
            <person name="Sanchez J."/>
        </authorList>
    </citation>
    <scope>NUCLEOTIDE SEQUENCE</scope>
</reference>
<accession>T1B8R3</accession>
<protein>
    <submittedName>
        <fullName evidence="1">Cytochrome c1 protein</fullName>
    </submittedName>
</protein>
<organism evidence="1">
    <name type="scientific">mine drainage metagenome</name>
    <dbReference type="NCBI Taxonomy" id="410659"/>
    <lineage>
        <taxon>unclassified sequences</taxon>
        <taxon>metagenomes</taxon>
        <taxon>ecological metagenomes</taxon>
    </lineage>
</organism>
<gene>
    <name evidence="1" type="ORF">B2A_01226</name>
</gene>
<comment type="caution">
    <text evidence="1">The sequence shown here is derived from an EMBL/GenBank/DDBJ whole genome shotgun (WGS) entry which is preliminary data.</text>
</comment>